<keyword evidence="1" id="KW-0378">Hydrolase</keyword>
<dbReference type="RefSeq" id="WP_311020523.1">
    <property type="nucleotide sequence ID" value="NZ_JAUHGG010000003.1"/>
</dbReference>
<dbReference type="Proteomes" id="UP001253193">
    <property type="component" value="Unassembled WGS sequence"/>
</dbReference>
<dbReference type="InterPro" id="IPR043504">
    <property type="entry name" value="Peptidase_S1_PA_chymotrypsin"/>
</dbReference>
<dbReference type="Gene3D" id="2.40.10.10">
    <property type="entry name" value="Trypsin-like serine proteases"/>
    <property type="match status" value="2"/>
</dbReference>
<comment type="caution">
    <text evidence="1">The sequence shown here is derived from an EMBL/GenBank/DDBJ whole genome shotgun (WGS) entry which is preliminary data.</text>
</comment>
<evidence type="ECO:0000313" key="2">
    <source>
        <dbReference type="Proteomes" id="UP001253193"/>
    </source>
</evidence>
<gene>
    <name evidence="1" type="ORF">QX249_13140</name>
</gene>
<evidence type="ECO:0000313" key="1">
    <source>
        <dbReference type="EMBL" id="MDS1821612.1"/>
    </source>
</evidence>
<organism evidence="1 2">
    <name type="scientific">Vibrio parahaemolyticus</name>
    <dbReference type="NCBI Taxonomy" id="670"/>
    <lineage>
        <taxon>Bacteria</taxon>
        <taxon>Pseudomonadati</taxon>
        <taxon>Pseudomonadota</taxon>
        <taxon>Gammaproteobacteria</taxon>
        <taxon>Vibrionales</taxon>
        <taxon>Vibrionaceae</taxon>
        <taxon>Vibrio</taxon>
    </lineage>
</organism>
<name>A0AAW8PZH6_VIBPH</name>
<keyword evidence="1" id="KW-0645">Protease</keyword>
<proteinExistence type="predicted"/>
<dbReference type="PROSITE" id="PS51257">
    <property type="entry name" value="PROKAR_LIPOPROTEIN"/>
    <property type="match status" value="1"/>
</dbReference>
<dbReference type="GO" id="GO:0008233">
    <property type="term" value="F:peptidase activity"/>
    <property type="evidence" value="ECO:0007669"/>
    <property type="project" value="UniProtKB-KW"/>
</dbReference>
<sequence length="212" mass="23141">MRLKSATIVASLLIAGCSNGVLNEYHGEQITIDSQVMGIPFLFGGTGSSVPITEELSITAKHIASYDFSSVVAHHPSCDISIIKSDNRGKSIHPIGKALPNSELKTFGRDLWNPLKTLYGEGEFLQDLFLVDNQWNSKDCTLSVIDAPIQVGMSGGGVYNNKKELVGVIVAMGGWDFKLVETDQKLGRVSLMVSTLFIKDWINEVKADFYSN</sequence>
<dbReference type="InterPro" id="IPR009003">
    <property type="entry name" value="Peptidase_S1_PA"/>
</dbReference>
<protein>
    <submittedName>
        <fullName evidence="1">Serine protease</fullName>
    </submittedName>
</protein>
<dbReference type="EMBL" id="JAUHGG010000003">
    <property type="protein sequence ID" value="MDS1821612.1"/>
    <property type="molecule type" value="Genomic_DNA"/>
</dbReference>
<dbReference type="AlphaFoldDB" id="A0AAW8PZH6"/>
<accession>A0AAW8PZH6</accession>
<dbReference type="GO" id="GO:0006508">
    <property type="term" value="P:proteolysis"/>
    <property type="evidence" value="ECO:0007669"/>
    <property type="project" value="UniProtKB-KW"/>
</dbReference>
<dbReference type="SUPFAM" id="SSF50494">
    <property type="entry name" value="Trypsin-like serine proteases"/>
    <property type="match status" value="1"/>
</dbReference>
<reference evidence="1" key="1">
    <citation type="submission" date="2023-06" db="EMBL/GenBank/DDBJ databases">
        <title>Genomic Diversity of Vibrio spp. and Metagenomic Analysis of Pathogens in Florida Gulf Coastal Waters Following Hurricane Ian.</title>
        <authorList>
            <person name="Brumfield K.D."/>
        </authorList>
    </citation>
    <scope>NUCLEOTIDE SEQUENCE</scope>
    <source>
        <strain evidence="1">WBS2B-138</strain>
    </source>
</reference>